<gene>
    <name evidence="9" type="ORF">GM51_21190</name>
</gene>
<keyword evidence="2" id="KW-0808">Transferase</keyword>
<evidence type="ECO:0000313" key="9">
    <source>
        <dbReference type="EMBL" id="KGA12827.1"/>
    </source>
</evidence>
<dbReference type="InterPro" id="IPR008271">
    <property type="entry name" value="Ser/Thr_kinase_AS"/>
</dbReference>
<keyword evidence="5" id="KW-0067">ATP-binding</keyword>
<comment type="caution">
    <text evidence="9">The sequence shown here is derived from an EMBL/GenBank/DDBJ whole genome shotgun (WGS) entry which is preliminary data.</text>
</comment>
<organism evidence="9">
    <name type="scientific">freshwater metagenome</name>
    <dbReference type="NCBI Taxonomy" id="449393"/>
    <lineage>
        <taxon>unclassified sequences</taxon>
        <taxon>metagenomes</taxon>
        <taxon>ecological metagenomes</taxon>
    </lineage>
</organism>
<evidence type="ECO:0000256" key="3">
    <source>
        <dbReference type="ARBA" id="ARBA00022741"/>
    </source>
</evidence>
<reference evidence="9" key="1">
    <citation type="submission" date="2014-06" db="EMBL/GenBank/DDBJ databases">
        <title>Key roles for freshwater Actinobacteria revealed by deep metagenomic sequencing.</title>
        <authorList>
            <person name="Ghai R."/>
            <person name="Mizuno C.M."/>
            <person name="Picazo A."/>
            <person name="Camacho A."/>
            <person name="Rodriguez-Valera F."/>
        </authorList>
    </citation>
    <scope>NUCLEOTIDE SEQUENCE</scope>
</reference>
<evidence type="ECO:0000256" key="7">
    <source>
        <dbReference type="SAM" id="Phobius"/>
    </source>
</evidence>
<dbReference type="AlphaFoldDB" id="A0A094PP03"/>
<keyword evidence="4" id="KW-0418">Kinase</keyword>
<dbReference type="GO" id="GO:0004674">
    <property type="term" value="F:protein serine/threonine kinase activity"/>
    <property type="evidence" value="ECO:0007669"/>
    <property type="project" value="UniProtKB-KW"/>
</dbReference>
<keyword evidence="7" id="KW-0812">Transmembrane</keyword>
<dbReference type="Gene3D" id="3.30.200.20">
    <property type="entry name" value="Phosphorylase Kinase, domain 1"/>
    <property type="match status" value="1"/>
</dbReference>
<dbReference type="SMART" id="SM00220">
    <property type="entry name" value="S_TKc"/>
    <property type="match status" value="1"/>
</dbReference>
<dbReference type="EMBL" id="JNSL01000209">
    <property type="protein sequence ID" value="KGA12827.1"/>
    <property type="molecule type" value="Genomic_DNA"/>
</dbReference>
<evidence type="ECO:0000259" key="8">
    <source>
        <dbReference type="PROSITE" id="PS50011"/>
    </source>
</evidence>
<evidence type="ECO:0000256" key="4">
    <source>
        <dbReference type="ARBA" id="ARBA00022777"/>
    </source>
</evidence>
<dbReference type="PANTHER" id="PTHR43289:SF6">
    <property type="entry name" value="SERINE_THREONINE-PROTEIN KINASE NEKL-3"/>
    <property type="match status" value="1"/>
</dbReference>
<dbReference type="PANTHER" id="PTHR43289">
    <property type="entry name" value="MITOGEN-ACTIVATED PROTEIN KINASE KINASE KINASE 20-RELATED"/>
    <property type="match status" value="1"/>
</dbReference>
<keyword evidence="7" id="KW-0472">Membrane</keyword>
<keyword evidence="1" id="KW-0723">Serine/threonine-protein kinase</keyword>
<dbReference type="CDD" id="cd14014">
    <property type="entry name" value="STKc_PknB_like"/>
    <property type="match status" value="1"/>
</dbReference>
<evidence type="ECO:0000256" key="6">
    <source>
        <dbReference type="SAM" id="MobiDB-lite"/>
    </source>
</evidence>
<protein>
    <recommendedName>
        <fullName evidence="8">Protein kinase domain-containing protein</fullName>
    </recommendedName>
</protein>
<dbReference type="InterPro" id="IPR000719">
    <property type="entry name" value="Prot_kinase_dom"/>
</dbReference>
<dbReference type="Gene3D" id="1.10.510.10">
    <property type="entry name" value="Transferase(Phosphotransferase) domain 1"/>
    <property type="match status" value="1"/>
</dbReference>
<feature type="domain" description="Protein kinase" evidence="8">
    <location>
        <begin position="13"/>
        <end position="269"/>
    </location>
</feature>
<dbReference type="PROSITE" id="PS50011">
    <property type="entry name" value="PROTEIN_KINASE_DOM"/>
    <property type="match status" value="1"/>
</dbReference>
<evidence type="ECO:0000256" key="5">
    <source>
        <dbReference type="ARBA" id="ARBA00022840"/>
    </source>
</evidence>
<sequence length="474" mass="50951">MKPEAGQIYGNRYRLVDRIAIGGMGEVWRAHDEVILRDVAIKILKPEFMGDPGFLERFRVEARHAARVDHEGIADVYDYGEGSGSAYLVMELVSGDSLARIIEKRIRLSGVEVLSIIEQTARALHAAHEDGLVHRDVKPGNLLITPSGKVKITDFGIARVADQVALTATGQVMGTVQYLAPEQATGKQATPSTDIYSLGIVAYEALTGRRPFTGESQMVIAMAQINDKPPAMDADIDQRVQDLVLSCLAKKPNQRPGSALDLSNRARALRLQLEGISPTEVFNQDQTPTVRTRVIEPDPKTEPSEKAPVIWPWLALIGLLFAAAAGVMIAIVLSLMSEQQSEVPVPTFEPSVAPSETPTEDLTPTVVVLLTDVIGKNVADASIFLKERGLVVDAVPGEPLGLEDPRILTVYKADGLGQVKVGATVKIYYYIQQTTIPAPTESVPGSEPTDGSIPLPSSSVSPFPSPSPSGESGN</sequence>
<dbReference type="InterPro" id="IPR011009">
    <property type="entry name" value="Kinase-like_dom_sf"/>
</dbReference>
<name>A0A094PP03_9ZZZZ</name>
<proteinExistence type="predicted"/>
<keyword evidence="7" id="KW-1133">Transmembrane helix</keyword>
<feature type="transmembrane region" description="Helical" evidence="7">
    <location>
        <begin position="310"/>
        <end position="333"/>
    </location>
</feature>
<accession>A0A094PP03</accession>
<evidence type="ECO:0000256" key="1">
    <source>
        <dbReference type="ARBA" id="ARBA00022527"/>
    </source>
</evidence>
<keyword evidence="3" id="KW-0547">Nucleotide-binding</keyword>
<dbReference type="GO" id="GO:0005524">
    <property type="term" value="F:ATP binding"/>
    <property type="evidence" value="ECO:0007669"/>
    <property type="project" value="UniProtKB-KW"/>
</dbReference>
<feature type="region of interest" description="Disordered" evidence="6">
    <location>
        <begin position="438"/>
        <end position="474"/>
    </location>
</feature>
<evidence type="ECO:0000256" key="2">
    <source>
        <dbReference type="ARBA" id="ARBA00022679"/>
    </source>
</evidence>
<dbReference type="PROSITE" id="PS00108">
    <property type="entry name" value="PROTEIN_KINASE_ST"/>
    <property type="match status" value="1"/>
</dbReference>
<dbReference type="SUPFAM" id="SSF56112">
    <property type="entry name" value="Protein kinase-like (PK-like)"/>
    <property type="match status" value="1"/>
</dbReference>
<dbReference type="FunFam" id="1.10.510.10:FF:000021">
    <property type="entry name" value="Serine/threonine protein kinase"/>
    <property type="match status" value="1"/>
</dbReference>
<dbReference type="Pfam" id="PF00069">
    <property type="entry name" value="Pkinase"/>
    <property type="match status" value="1"/>
</dbReference>
<feature type="compositionally biased region" description="Low complexity" evidence="6">
    <location>
        <begin position="452"/>
        <end position="474"/>
    </location>
</feature>